<sequence>MKRLSWELPKEKPMVPQVKFGIRFTLNQYAYSEIDNFVECAKGIEADDVDNMLEQRYIDFLVALSSGKVKPSTLVDVDVLAVFADDLHNRASIDFLEGNWDDDADIKAGGKMFLGRYNKLKEVHPKLI</sequence>
<reference evidence="1 2" key="1">
    <citation type="journal article" date="2018" name="Nat. Biotechnol.">
        <title>A standardized bacterial taxonomy based on genome phylogeny substantially revises the tree of life.</title>
        <authorList>
            <person name="Parks D.H."/>
            <person name="Chuvochina M."/>
            <person name="Waite D.W."/>
            <person name="Rinke C."/>
            <person name="Skarshewski A."/>
            <person name="Chaumeil P.A."/>
            <person name="Hugenholtz P."/>
        </authorList>
    </citation>
    <scope>NUCLEOTIDE SEQUENCE [LARGE SCALE GENOMIC DNA]</scope>
    <source>
        <strain evidence="1">UBA11978</strain>
    </source>
</reference>
<gene>
    <name evidence="1" type="ORF">DCW74_13665</name>
</gene>
<dbReference type="AlphaFoldDB" id="A0A350P653"/>
<accession>A0A350P653</accession>
<protein>
    <submittedName>
        <fullName evidence="1">Uncharacterized protein</fullName>
    </submittedName>
</protein>
<comment type="caution">
    <text evidence="1">The sequence shown here is derived from an EMBL/GenBank/DDBJ whole genome shotgun (WGS) entry which is preliminary data.</text>
</comment>
<evidence type="ECO:0000313" key="1">
    <source>
        <dbReference type="EMBL" id="HAW76770.1"/>
    </source>
</evidence>
<proteinExistence type="predicted"/>
<dbReference type="EMBL" id="DNAN01000487">
    <property type="protein sequence ID" value="HAW76770.1"/>
    <property type="molecule type" value="Genomic_DNA"/>
</dbReference>
<name>A0A350P653_9ALTE</name>
<dbReference type="Proteomes" id="UP000263517">
    <property type="component" value="Unassembled WGS sequence"/>
</dbReference>
<evidence type="ECO:0000313" key="2">
    <source>
        <dbReference type="Proteomes" id="UP000263517"/>
    </source>
</evidence>
<organism evidence="1 2">
    <name type="scientific">Alteromonas australica</name>
    <dbReference type="NCBI Taxonomy" id="589873"/>
    <lineage>
        <taxon>Bacteria</taxon>
        <taxon>Pseudomonadati</taxon>
        <taxon>Pseudomonadota</taxon>
        <taxon>Gammaproteobacteria</taxon>
        <taxon>Alteromonadales</taxon>
        <taxon>Alteromonadaceae</taxon>
        <taxon>Alteromonas/Salinimonas group</taxon>
        <taxon>Alteromonas</taxon>
    </lineage>
</organism>